<dbReference type="PRINTS" id="PR00990">
    <property type="entry name" value="RIBOKINASE"/>
</dbReference>
<dbReference type="RefSeq" id="WP_077862631.1">
    <property type="nucleotide sequence ID" value="NZ_CP040424.1"/>
</dbReference>
<dbReference type="GO" id="GO:0005829">
    <property type="term" value="C:cytosol"/>
    <property type="evidence" value="ECO:0007669"/>
    <property type="project" value="TreeGrafter"/>
</dbReference>
<dbReference type="UniPathway" id="UPA00916">
    <property type="reaction ID" value="UER00889"/>
</dbReference>
<evidence type="ECO:0000256" key="7">
    <source>
        <dbReference type="ARBA" id="ARBA00022777"/>
    </source>
</evidence>
<gene>
    <name evidence="12" type="primary">rbsK</name>
    <name evidence="14" type="ORF">BWX42_04810</name>
</gene>
<feature type="domain" description="Carbohydrate kinase PfkB" evidence="13">
    <location>
        <begin position="4"/>
        <end position="285"/>
    </location>
</feature>
<feature type="active site" description="Proton acceptor" evidence="12">
    <location>
        <position position="243"/>
    </location>
</feature>
<reference evidence="14 15" key="1">
    <citation type="submission" date="2017-01" db="EMBL/GenBank/DDBJ databases">
        <title>Complete Genome Sequence of Dolosigranulum pigrum isolated from a Patient with interstitial lung disease.</title>
        <authorList>
            <person name="Mukhopadhyay R."/>
            <person name="Joaquin J."/>
            <person name="Hogue R."/>
            <person name="Fitzgerald S."/>
            <person name="Jospin G."/>
            <person name="Eisen J.A."/>
            <person name="Chaturvedi V."/>
        </authorList>
    </citation>
    <scope>NUCLEOTIDE SEQUENCE [LARGE SCALE GENOMIC DNA]</scope>
    <source>
        <strain evidence="14 15">15S00348</strain>
    </source>
</reference>
<keyword evidence="4 12" id="KW-0808">Transferase</keyword>
<organism evidence="14 15">
    <name type="scientific">Dolosigranulum pigrum</name>
    <dbReference type="NCBI Taxonomy" id="29394"/>
    <lineage>
        <taxon>Bacteria</taxon>
        <taxon>Bacillati</taxon>
        <taxon>Bacillota</taxon>
        <taxon>Bacilli</taxon>
        <taxon>Lactobacillales</taxon>
        <taxon>Carnobacteriaceae</taxon>
        <taxon>Dolosigranulum</taxon>
    </lineage>
</organism>
<name>A0A1S8KN49_9LACT</name>
<keyword evidence="12" id="KW-0963">Cytoplasm</keyword>
<comment type="subcellular location">
    <subcellularLocation>
        <location evidence="12">Cytoplasm</location>
    </subcellularLocation>
</comment>
<dbReference type="InterPro" id="IPR002139">
    <property type="entry name" value="Ribo/fructo_kinase"/>
</dbReference>
<dbReference type="Proteomes" id="UP000190409">
    <property type="component" value="Unassembled WGS sequence"/>
</dbReference>
<dbReference type="NCBIfam" id="TIGR02152">
    <property type="entry name" value="D_ribokin_bact"/>
    <property type="match status" value="1"/>
</dbReference>
<dbReference type="EC" id="2.7.1.15" evidence="2 12"/>
<feature type="binding site" evidence="12">
    <location>
        <begin position="210"/>
        <end position="215"/>
    </location>
    <ligand>
        <name>ATP</name>
        <dbReference type="ChEBI" id="CHEBI:30616"/>
    </ligand>
</feature>
<evidence type="ECO:0000256" key="4">
    <source>
        <dbReference type="ARBA" id="ARBA00022679"/>
    </source>
</evidence>
<comment type="caution">
    <text evidence="14">The sequence shown here is derived from an EMBL/GenBank/DDBJ whole genome shotgun (WGS) entry which is preliminary data.</text>
</comment>
<comment type="activity regulation">
    <text evidence="12">Activated by a monovalent cation that binds near, but not in, the active site. The most likely occupant of the site in vivo is potassium. Ion binding induces a conformational change that may alter substrate affinity.</text>
</comment>
<feature type="binding site" evidence="12">
    <location>
        <position position="278"/>
    </location>
    <ligand>
        <name>K(+)</name>
        <dbReference type="ChEBI" id="CHEBI:29103"/>
    </ligand>
</feature>
<comment type="similarity">
    <text evidence="12">Belongs to the carbohydrate kinase PfkB family. Ribokinase subfamily.</text>
</comment>
<dbReference type="InterPro" id="IPR011877">
    <property type="entry name" value="Ribokinase"/>
</dbReference>
<keyword evidence="11 12" id="KW-0119">Carbohydrate metabolism</keyword>
<comment type="catalytic activity">
    <reaction evidence="12">
        <text>D-ribose + ATP = D-ribose 5-phosphate + ADP + H(+)</text>
        <dbReference type="Rhea" id="RHEA:13697"/>
        <dbReference type="ChEBI" id="CHEBI:15378"/>
        <dbReference type="ChEBI" id="CHEBI:30616"/>
        <dbReference type="ChEBI" id="CHEBI:47013"/>
        <dbReference type="ChEBI" id="CHEBI:78346"/>
        <dbReference type="ChEBI" id="CHEBI:456216"/>
        <dbReference type="EC" id="2.7.1.15"/>
    </reaction>
</comment>
<keyword evidence="5 12" id="KW-0479">Metal-binding</keyword>
<dbReference type="InterPro" id="IPR029056">
    <property type="entry name" value="Ribokinase-like"/>
</dbReference>
<evidence type="ECO:0000256" key="10">
    <source>
        <dbReference type="ARBA" id="ARBA00022958"/>
    </source>
</evidence>
<feature type="binding site" evidence="12">
    <location>
        <position position="273"/>
    </location>
    <ligand>
        <name>K(+)</name>
        <dbReference type="ChEBI" id="CHEBI:29103"/>
    </ligand>
</feature>
<dbReference type="AlphaFoldDB" id="A0A1S8KN49"/>
<feature type="binding site" evidence="12">
    <location>
        <position position="139"/>
    </location>
    <ligand>
        <name>substrate</name>
    </ligand>
</feature>
<dbReference type="GO" id="GO:0046872">
    <property type="term" value="F:metal ion binding"/>
    <property type="evidence" value="ECO:0007669"/>
    <property type="project" value="UniProtKB-KW"/>
</dbReference>
<evidence type="ECO:0000256" key="8">
    <source>
        <dbReference type="ARBA" id="ARBA00022840"/>
    </source>
</evidence>
<evidence type="ECO:0000256" key="5">
    <source>
        <dbReference type="ARBA" id="ARBA00022723"/>
    </source>
</evidence>
<comment type="subunit">
    <text evidence="12">Homodimer.</text>
</comment>
<evidence type="ECO:0000256" key="2">
    <source>
        <dbReference type="ARBA" id="ARBA00012035"/>
    </source>
</evidence>
<dbReference type="PANTHER" id="PTHR10584:SF166">
    <property type="entry name" value="RIBOKINASE"/>
    <property type="match status" value="1"/>
</dbReference>
<dbReference type="HAMAP" id="MF_01987">
    <property type="entry name" value="Ribokinase"/>
    <property type="match status" value="1"/>
</dbReference>
<dbReference type="InterPro" id="IPR011611">
    <property type="entry name" value="PfkB_dom"/>
</dbReference>
<keyword evidence="10 12" id="KW-0630">Potassium</keyword>
<comment type="function">
    <text evidence="12">Catalyzes the phosphorylation of ribose at O-5 in a reaction requiring ATP and magnesium. The resulting D-ribose-5-phosphate can then be used either for sythesis of nucleotides, histidine, and tryptophan, or as a component of the pentose phosphate pathway.</text>
</comment>
<sequence length="297" mass="31412">MSCLVVIGSMTTDFVVNTVRPPQMGETIEGEQFETFFGGKGANQAVVAARLGAEVSMIGAVGDDTFGEEILANLTDCGVDTSGVKIIPDQSSGSAHITVVDGDNAIVIVLGANGDVEPQLIAEADELLADVTCILLQNELPVEVVEYVIDYCHQRNITLLYDPAPAREISIDLLEKVDYLTPNETEFSVLFPEQTISDVLANYPNQLIVTLGDKGVKYHDGTEIVHVPAPTVDKVVDSTGAGDTFNGALAVQLSKGKALEEAIRFASAAAALSVTKRGAQTGAPTEQEVNVQLAQNH</sequence>
<dbReference type="PANTHER" id="PTHR10584">
    <property type="entry name" value="SUGAR KINASE"/>
    <property type="match status" value="1"/>
</dbReference>
<feature type="binding site" evidence="12">
    <location>
        <position position="183"/>
    </location>
    <ligand>
        <name>ATP</name>
        <dbReference type="ChEBI" id="CHEBI:30616"/>
    </ligand>
</feature>
<evidence type="ECO:0000256" key="6">
    <source>
        <dbReference type="ARBA" id="ARBA00022741"/>
    </source>
</evidence>
<dbReference type="CDD" id="cd01174">
    <property type="entry name" value="ribokinase"/>
    <property type="match status" value="1"/>
</dbReference>
<evidence type="ECO:0000256" key="1">
    <source>
        <dbReference type="ARBA" id="ARBA00005380"/>
    </source>
</evidence>
<evidence type="ECO:0000256" key="9">
    <source>
        <dbReference type="ARBA" id="ARBA00022842"/>
    </source>
</evidence>
<dbReference type="EMBL" id="MUYF01000003">
    <property type="protein sequence ID" value="OOL81158.1"/>
    <property type="molecule type" value="Genomic_DNA"/>
</dbReference>
<dbReference type="SUPFAM" id="SSF53613">
    <property type="entry name" value="Ribokinase-like"/>
    <property type="match status" value="1"/>
</dbReference>
<evidence type="ECO:0000256" key="11">
    <source>
        <dbReference type="ARBA" id="ARBA00023277"/>
    </source>
</evidence>
<dbReference type="GO" id="GO:0019303">
    <property type="term" value="P:D-ribose catabolic process"/>
    <property type="evidence" value="ECO:0007669"/>
    <property type="project" value="UniProtKB-UniRule"/>
</dbReference>
<dbReference type="InterPro" id="IPR002173">
    <property type="entry name" value="Carboh/pur_kinase_PfkB_CS"/>
</dbReference>
<keyword evidence="7 12" id="KW-0418">Kinase</keyword>
<keyword evidence="6 12" id="KW-0547">Nucleotide-binding</keyword>
<dbReference type="GO" id="GO:0005524">
    <property type="term" value="F:ATP binding"/>
    <property type="evidence" value="ECO:0007669"/>
    <property type="project" value="UniProtKB-UniRule"/>
</dbReference>
<feature type="binding site" evidence="12">
    <location>
        <begin position="39"/>
        <end position="43"/>
    </location>
    <ligand>
        <name>substrate</name>
    </ligand>
</feature>
<keyword evidence="8 12" id="KW-0067">ATP-binding</keyword>
<comment type="cofactor">
    <cofactor evidence="12">
        <name>Mg(2+)</name>
        <dbReference type="ChEBI" id="CHEBI:18420"/>
    </cofactor>
    <text evidence="12">Requires a divalent cation, most likely magnesium in vivo, as an electrophilic catalyst to aid phosphoryl group transfer. It is the chelate of the metal and the nucleotide that is the actual substrate.</text>
</comment>
<comment type="similarity">
    <text evidence="1">Belongs to the carbohydrate kinase pfkB family.</text>
</comment>
<feature type="binding site" evidence="12">
    <location>
        <position position="239"/>
    </location>
    <ligand>
        <name>K(+)</name>
        <dbReference type="ChEBI" id="CHEBI:29103"/>
    </ligand>
</feature>
<keyword evidence="9 12" id="KW-0460">Magnesium</keyword>
<comment type="pathway">
    <text evidence="12">Carbohydrate metabolism; D-ribose degradation; D-ribose 5-phosphate from beta-D-ribopyranose: step 2/2.</text>
</comment>
<evidence type="ECO:0000313" key="15">
    <source>
        <dbReference type="Proteomes" id="UP000190409"/>
    </source>
</evidence>
<dbReference type="GO" id="GO:0004747">
    <property type="term" value="F:ribokinase activity"/>
    <property type="evidence" value="ECO:0007669"/>
    <property type="project" value="UniProtKB-UniRule"/>
</dbReference>
<comment type="caution">
    <text evidence="12">Lacks conserved residue(s) required for the propagation of feature annotation.</text>
</comment>
<feature type="binding site" evidence="12">
    <location>
        <begin position="242"/>
        <end position="243"/>
    </location>
    <ligand>
        <name>ATP</name>
        <dbReference type="ChEBI" id="CHEBI:30616"/>
    </ligand>
</feature>
<evidence type="ECO:0000259" key="13">
    <source>
        <dbReference type="Pfam" id="PF00294"/>
    </source>
</evidence>
<proteinExistence type="inferred from homology"/>
<feature type="binding site" evidence="12">
    <location>
        <position position="276"/>
    </location>
    <ligand>
        <name>K(+)</name>
        <dbReference type="ChEBI" id="CHEBI:29103"/>
    </ligand>
</feature>
<feature type="binding site" evidence="12">
    <location>
        <begin position="11"/>
        <end position="13"/>
    </location>
    <ligand>
        <name>substrate</name>
    </ligand>
</feature>
<evidence type="ECO:0000256" key="3">
    <source>
        <dbReference type="ARBA" id="ARBA00016943"/>
    </source>
</evidence>
<evidence type="ECO:0000313" key="14">
    <source>
        <dbReference type="EMBL" id="OOL81158.1"/>
    </source>
</evidence>
<dbReference type="Gene3D" id="3.40.1190.20">
    <property type="match status" value="1"/>
</dbReference>
<feature type="binding site" evidence="12">
    <location>
        <position position="243"/>
    </location>
    <ligand>
        <name>substrate</name>
    </ligand>
</feature>
<feature type="binding site" evidence="12">
    <location>
        <position position="237"/>
    </location>
    <ligand>
        <name>K(+)</name>
        <dbReference type="ChEBI" id="CHEBI:29103"/>
    </ligand>
</feature>
<dbReference type="Pfam" id="PF00294">
    <property type="entry name" value="PfkB"/>
    <property type="match status" value="1"/>
</dbReference>
<protein>
    <recommendedName>
        <fullName evidence="3 12">Ribokinase</fullName>
        <shortName evidence="12">RK</shortName>
        <ecNumber evidence="2 12">2.7.1.15</ecNumber>
    </recommendedName>
</protein>
<dbReference type="PROSITE" id="PS00584">
    <property type="entry name" value="PFKB_KINASES_2"/>
    <property type="match status" value="1"/>
</dbReference>
<accession>A0A1S8KN49</accession>
<evidence type="ECO:0000256" key="12">
    <source>
        <dbReference type="HAMAP-Rule" id="MF_01987"/>
    </source>
</evidence>